<feature type="domain" description="ABM" evidence="1">
    <location>
        <begin position="2"/>
        <end position="89"/>
    </location>
</feature>
<dbReference type="SUPFAM" id="SSF54909">
    <property type="entry name" value="Dimeric alpha+beta barrel"/>
    <property type="match status" value="1"/>
</dbReference>
<dbReference type="InterPro" id="IPR011008">
    <property type="entry name" value="Dimeric_a/b-barrel"/>
</dbReference>
<gene>
    <name evidence="2" type="ORF">CLV78_11333</name>
</gene>
<dbReference type="Proteomes" id="UP000239480">
    <property type="component" value="Unassembled WGS sequence"/>
</dbReference>
<reference evidence="2 3" key="1">
    <citation type="submission" date="2018-03" db="EMBL/GenBank/DDBJ databases">
        <title>Genomic Encyclopedia of Archaeal and Bacterial Type Strains, Phase II (KMG-II): from individual species to whole genera.</title>
        <authorList>
            <person name="Goeker M."/>
        </authorList>
    </citation>
    <scope>NUCLEOTIDE SEQUENCE [LARGE SCALE GENOMIC DNA]</scope>
    <source>
        <strain evidence="2 3">DSM 29328</strain>
    </source>
</reference>
<dbReference type="InterPro" id="IPR007138">
    <property type="entry name" value="ABM_dom"/>
</dbReference>
<dbReference type="RefSeq" id="WP_106207711.1">
    <property type="nucleotide sequence ID" value="NZ_PVTD01000013.1"/>
</dbReference>
<name>A0A2T0RGV6_9RHOB</name>
<proteinExistence type="predicted"/>
<dbReference type="OrthoDB" id="3297102at2"/>
<keyword evidence="3" id="KW-1185">Reference proteome</keyword>
<dbReference type="Gene3D" id="3.30.70.100">
    <property type="match status" value="1"/>
</dbReference>
<evidence type="ECO:0000259" key="1">
    <source>
        <dbReference type="PROSITE" id="PS51725"/>
    </source>
</evidence>
<dbReference type="GO" id="GO:0004497">
    <property type="term" value="F:monooxygenase activity"/>
    <property type="evidence" value="ECO:0007669"/>
    <property type="project" value="UniProtKB-KW"/>
</dbReference>
<evidence type="ECO:0000313" key="2">
    <source>
        <dbReference type="EMBL" id="PRY20434.1"/>
    </source>
</evidence>
<dbReference type="PROSITE" id="PS51257">
    <property type="entry name" value="PROKAR_LIPOPROTEIN"/>
    <property type="match status" value="1"/>
</dbReference>
<keyword evidence="2" id="KW-0503">Monooxygenase</keyword>
<evidence type="ECO:0000313" key="3">
    <source>
        <dbReference type="Proteomes" id="UP000239480"/>
    </source>
</evidence>
<protein>
    <submittedName>
        <fullName evidence="2">Quinol monooxygenase YgiN</fullName>
    </submittedName>
</protein>
<keyword evidence="2" id="KW-0560">Oxidoreductase</keyword>
<comment type="caution">
    <text evidence="2">The sequence shown here is derived from an EMBL/GenBank/DDBJ whole genome shotgun (WGS) entry which is preliminary data.</text>
</comment>
<dbReference type="Pfam" id="PF03992">
    <property type="entry name" value="ABM"/>
    <property type="match status" value="1"/>
</dbReference>
<organism evidence="2 3">
    <name type="scientific">Aliiruegeria haliotis</name>
    <dbReference type="NCBI Taxonomy" id="1280846"/>
    <lineage>
        <taxon>Bacteria</taxon>
        <taxon>Pseudomonadati</taxon>
        <taxon>Pseudomonadota</taxon>
        <taxon>Alphaproteobacteria</taxon>
        <taxon>Rhodobacterales</taxon>
        <taxon>Roseobacteraceae</taxon>
        <taxon>Aliiruegeria</taxon>
    </lineage>
</organism>
<sequence length="94" mass="9876">MKLITVEAKFSAETLDNAIAAFEASAQAVCAMAGCQTYTIYSSNDAASIVIVQKWASMEQFDAYRGSAAFAEIGKSLKPMMTAPPITTVASVDG</sequence>
<dbReference type="EMBL" id="PVTD01000013">
    <property type="protein sequence ID" value="PRY20434.1"/>
    <property type="molecule type" value="Genomic_DNA"/>
</dbReference>
<dbReference type="PROSITE" id="PS51725">
    <property type="entry name" value="ABM"/>
    <property type="match status" value="1"/>
</dbReference>
<accession>A0A2T0RGV6</accession>
<dbReference type="AlphaFoldDB" id="A0A2T0RGV6"/>